<evidence type="ECO:0000259" key="1">
    <source>
        <dbReference type="Pfam" id="PF02558"/>
    </source>
</evidence>
<dbReference type="InterPro" id="IPR013332">
    <property type="entry name" value="KPR_N"/>
</dbReference>
<evidence type="ECO:0000313" key="3">
    <source>
        <dbReference type="Proteomes" id="UP000249061"/>
    </source>
</evidence>
<dbReference type="AlphaFoldDB" id="A0A2W5T8G6"/>
<name>A0A2W5T8G6_9BACT</name>
<dbReference type="Proteomes" id="UP000249061">
    <property type="component" value="Unassembled WGS sequence"/>
</dbReference>
<evidence type="ECO:0000313" key="2">
    <source>
        <dbReference type="EMBL" id="PZR09293.1"/>
    </source>
</evidence>
<sequence length="283" mass="30488">MRIAVLGLGPIGSTFAFHLARAGHEVTGIARNKRFEQVKTDGGIVTVKGERAAFAVEPVLDSTKDYDLVLVTVLAHQVDVVLPALKASAAKQVMFMFNTFEPLARLRDVVGPERFAFGFPAILATLPAGRLAFDIVTVGQVTLSTDARWAKVFSESGIKTELHPDLESWLRTHAVLVAGLMTVTTRAYERNAGVTWTEATDTARAVHEGLSLVRALGNEVTPSVMNAIDCMPTSMLAALLWSTSRSPLVKTAGSIGAAEPRALIDAMVAMKPELTTRLRNIRP</sequence>
<dbReference type="Pfam" id="PF02558">
    <property type="entry name" value="ApbA"/>
    <property type="match status" value="1"/>
</dbReference>
<protein>
    <submittedName>
        <fullName evidence="2">2-dehydropantoate 2-reductase</fullName>
    </submittedName>
</protein>
<feature type="domain" description="Ketopantoate reductase N-terminal" evidence="1">
    <location>
        <begin position="3"/>
        <end position="122"/>
    </location>
</feature>
<reference evidence="2 3" key="1">
    <citation type="submission" date="2017-08" db="EMBL/GenBank/DDBJ databases">
        <title>Infants hospitalized years apart are colonized by the same room-sourced microbial strains.</title>
        <authorList>
            <person name="Brooks B."/>
            <person name="Olm M.R."/>
            <person name="Firek B.A."/>
            <person name="Baker R."/>
            <person name="Thomas B.C."/>
            <person name="Morowitz M.J."/>
            <person name="Banfield J.F."/>
        </authorList>
    </citation>
    <scope>NUCLEOTIDE SEQUENCE [LARGE SCALE GENOMIC DNA]</scope>
    <source>
        <strain evidence="2">S2_003_000_R2_14</strain>
    </source>
</reference>
<organism evidence="2 3">
    <name type="scientific">Archangium gephyra</name>
    <dbReference type="NCBI Taxonomy" id="48"/>
    <lineage>
        <taxon>Bacteria</taxon>
        <taxon>Pseudomonadati</taxon>
        <taxon>Myxococcota</taxon>
        <taxon>Myxococcia</taxon>
        <taxon>Myxococcales</taxon>
        <taxon>Cystobacterineae</taxon>
        <taxon>Archangiaceae</taxon>
        <taxon>Archangium</taxon>
    </lineage>
</organism>
<accession>A0A2W5T8G6</accession>
<comment type="caution">
    <text evidence="2">The sequence shown here is derived from an EMBL/GenBank/DDBJ whole genome shotgun (WGS) entry which is preliminary data.</text>
</comment>
<dbReference type="InterPro" id="IPR036291">
    <property type="entry name" value="NAD(P)-bd_dom_sf"/>
</dbReference>
<dbReference type="EMBL" id="QFQP01000021">
    <property type="protein sequence ID" value="PZR09293.1"/>
    <property type="molecule type" value="Genomic_DNA"/>
</dbReference>
<dbReference type="SUPFAM" id="SSF51735">
    <property type="entry name" value="NAD(P)-binding Rossmann-fold domains"/>
    <property type="match status" value="1"/>
</dbReference>
<gene>
    <name evidence="2" type="ORF">DI536_22185</name>
</gene>
<dbReference type="Gene3D" id="3.40.50.720">
    <property type="entry name" value="NAD(P)-binding Rossmann-like Domain"/>
    <property type="match status" value="1"/>
</dbReference>
<proteinExistence type="predicted"/>